<dbReference type="EMBL" id="CZKB01000028">
    <property type="protein sequence ID" value="CUR62561.1"/>
    <property type="molecule type" value="Genomic_DNA"/>
</dbReference>
<reference evidence="1" key="1">
    <citation type="submission" date="2015-08" db="EMBL/GenBank/DDBJ databases">
        <authorList>
            <person name="Babu N.S."/>
            <person name="Beckwith C.J."/>
            <person name="Beseler K.G."/>
            <person name="Brison A."/>
            <person name="Carone J.V."/>
            <person name="Caskin T.P."/>
            <person name="Diamond M."/>
            <person name="Durham M.E."/>
            <person name="Foxe J.M."/>
            <person name="Go M."/>
            <person name="Henderson B.A."/>
            <person name="Jones I.B."/>
            <person name="McGettigan J.A."/>
            <person name="Micheletti S.J."/>
            <person name="Nasrallah M.E."/>
            <person name="Ortiz D."/>
            <person name="Piller C.R."/>
            <person name="Privatt S.R."/>
            <person name="Schneider S.L."/>
            <person name="Sharp S."/>
            <person name="Smith T.C."/>
            <person name="Stanton J.D."/>
            <person name="Ullery H.E."/>
            <person name="Wilson R.J."/>
            <person name="Serrano M.G."/>
            <person name="Buck G."/>
            <person name="Lee V."/>
            <person name="Wang Y."/>
            <person name="Carvalho R."/>
            <person name="Voegtly L."/>
            <person name="Shi R."/>
            <person name="Duckworth R."/>
            <person name="Johnson A."/>
            <person name="Loviza R."/>
            <person name="Walstead R."/>
            <person name="Shah Z."/>
            <person name="Kiflezghi M."/>
            <person name="Wade K."/>
            <person name="Ball S.L."/>
            <person name="Bradley K.W."/>
            <person name="Asai D.J."/>
            <person name="Bowman C.A."/>
            <person name="Russell D.A."/>
            <person name="Pope W.H."/>
            <person name="Jacobs-Sera D."/>
            <person name="Hendrix R.W."/>
            <person name="Hatfull G.F."/>
        </authorList>
    </citation>
    <scope>NUCLEOTIDE SEQUENCE</scope>
</reference>
<gene>
    <name evidence="1" type="ORF">NOCA180205</name>
</gene>
<organism evidence="1">
    <name type="scientific">metagenome</name>
    <dbReference type="NCBI Taxonomy" id="256318"/>
    <lineage>
        <taxon>unclassified sequences</taxon>
        <taxon>metagenomes</taxon>
    </lineage>
</organism>
<sequence>MRTDFVQPDGSLLSLDLRETLTFDAWQSQVFVHQPMDGRSPDAQNRRTFHVAHRGNYDTFIAQRFGGVLQRVPSGGGEFLVAGSEDPARSQGLLLWRGRYHEVQTYIPSALALAGTTAVDYMAGLRFIDSPDGCVIQPDSAVETVDVRESFTYAPGIAGLNFLPPGIGLGFLPAWRGAQVSAGEVWKTQDELQGDYLVLGANRTVCVVVPAGSKKSLMPRCLELVKNINSASMTGKGKAS</sequence>
<accession>A0A2P2CKU4</accession>
<proteinExistence type="predicted"/>
<dbReference type="AlphaFoldDB" id="A0A2P2CKU4"/>
<protein>
    <submittedName>
        <fullName evidence="1">Uncharacterized protein</fullName>
    </submittedName>
</protein>
<evidence type="ECO:0000313" key="1">
    <source>
        <dbReference type="EMBL" id="CUR62561.1"/>
    </source>
</evidence>
<name>A0A2P2CKU4_9ZZZZ</name>